<organism evidence="2 3">
    <name type="scientific">Krasilnikovia cinnamomea</name>
    <dbReference type="NCBI Taxonomy" id="349313"/>
    <lineage>
        <taxon>Bacteria</taxon>
        <taxon>Bacillati</taxon>
        <taxon>Actinomycetota</taxon>
        <taxon>Actinomycetes</taxon>
        <taxon>Micromonosporales</taxon>
        <taxon>Micromonosporaceae</taxon>
        <taxon>Krasilnikovia</taxon>
    </lineage>
</organism>
<dbReference type="InterPro" id="IPR035929">
    <property type="entry name" value="CoaB-like_sf"/>
</dbReference>
<comment type="caution">
    <text evidence="2">The sequence shown here is derived from an EMBL/GenBank/DDBJ whole genome shotgun (WGS) entry which is preliminary data.</text>
</comment>
<protein>
    <submittedName>
        <fullName evidence="2">DNA/pantothenate metabolism flavoprotein</fullName>
    </submittedName>
</protein>
<dbReference type="OrthoDB" id="9802554at2"/>
<dbReference type="GO" id="GO:0003824">
    <property type="term" value="F:catalytic activity"/>
    <property type="evidence" value="ECO:0007669"/>
    <property type="project" value="UniProtKB-ARBA"/>
</dbReference>
<feature type="domain" description="DNA/pantothenate metabolism flavoprotein C-terminal" evidence="1">
    <location>
        <begin position="136"/>
        <end position="342"/>
    </location>
</feature>
<reference evidence="2 3" key="1">
    <citation type="submission" date="2019-02" db="EMBL/GenBank/DDBJ databases">
        <title>Sequencing the genomes of 1000 actinobacteria strains.</title>
        <authorList>
            <person name="Klenk H.-P."/>
        </authorList>
    </citation>
    <scope>NUCLEOTIDE SEQUENCE [LARGE SCALE GENOMIC DNA]</scope>
    <source>
        <strain evidence="2 3">DSM 45162</strain>
    </source>
</reference>
<keyword evidence="3" id="KW-1185">Reference proteome</keyword>
<dbReference type="InterPro" id="IPR007085">
    <property type="entry name" value="DNA/pantothenate-metab_flavo_C"/>
</dbReference>
<name>A0A4Q7ZK92_9ACTN</name>
<dbReference type="RefSeq" id="WP_130509780.1">
    <property type="nucleotide sequence ID" value="NZ_SHKY01000001.1"/>
</dbReference>
<dbReference type="Proteomes" id="UP000292564">
    <property type="component" value="Unassembled WGS sequence"/>
</dbReference>
<gene>
    <name evidence="2" type="ORF">EV385_2723</name>
</gene>
<accession>A0A4Q7ZK92</accession>
<dbReference type="EMBL" id="SHKY01000001">
    <property type="protein sequence ID" value="RZU50931.1"/>
    <property type="molecule type" value="Genomic_DNA"/>
</dbReference>
<dbReference type="Gene3D" id="3.40.50.10300">
    <property type="entry name" value="CoaB-like"/>
    <property type="match status" value="1"/>
</dbReference>
<dbReference type="Pfam" id="PF04127">
    <property type="entry name" value="DFP"/>
    <property type="match status" value="1"/>
</dbReference>
<evidence type="ECO:0000259" key="1">
    <source>
        <dbReference type="Pfam" id="PF04127"/>
    </source>
</evidence>
<dbReference type="AlphaFoldDB" id="A0A4Q7ZK92"/>
<proteinExistence type="predicted"/>
<evidence type="ECO:0000313" key="2">
    <source>
        <dbReference type="EMBL" id="RZU50931.1"/>
    </source>
</evidence>
<sequence length="350" mass="36775">MATRITLRVGTGRDVHHAWGATAALVAAGFEVHVQTCAEAAAALPAASWFDYTQCSSVTARWADPVPGSVAVDACLGPGETSAARIQVLEQPAGVLLRPCADGDATIRLEAAAAGRPYADAVVDAVRYVHPPRDDLAGLRIVVTSGGTREPVDPVRIITNLSSGKMGQALARAARDRAAEVTLISTTDTHPRLAGVRLVVAPDVAAVRQAVLAACADGADAVIMAAAISDYRPRSVATHKVKKTPDGAHWELETVSNFVPEIPPGVLRVGFAAETDSDLDAARTKLARRGFDLLCLNNVSLPGVGFDVDTNQVTIIDREGVRHTTGVLPKIVVADRILDELRSYPGVGRR</sequence>
<dbReference type="SUPFAM" id="SSF102645">
    <property type="entry name" value="CoaB-like"/>
    <property type="match status" value="1"/>
</dbReference>
<evidence type="ECO:0000313" key="3">
    <source>
        <dbReference type="Proteomes" id="UP000292564"/>
    </source>
</evidence>
<dbReference type="GO" id="GO:0015937">
    <property type="term" value="P:coenzyme A biosynthetic process"/>
    <property type="evidence" value="ECO:0007669"/>
    <property type="project" value="UniProtKB-ARBA"/>
</dbReference>